<dbReference type="SUPFAM" id="SSF51905">
    <property type="entry name" value="FAD/NAD(P)-binding domain"/>
    <property type="match status" value="1"/>
</dbReference>
<evidence type="ECO:0000259" key="8">
    <source>
        <dbReference type="Pfam" id="PF01494"/>
    </source>
</evidence>
<feature type="domain" description="FAD-binding" evidence="8">
    <location>
        <begin position="3"/>
        <end position="342"/>
    </location>
</feature>
<evidence type="ECO:0000313" key="10">
    <source>
        <dbReference type="Proteomes" id="UP000264036"/>
    </source>
</evidence>
<dbReference type="GO" id="GO:0071949">
    <property type="term" value="F:FAD binding"/>
    <property type="evidence" value="ECO:0007669"/>
    <property type="project" value="InterPro"/>
</dbReference>
<name>A0A356LEE1_9BURK</name>
<dbReference type="InterPro" id="IPR018168">
    <property type="entry name" value="Ubi_Hdrlase_CS"/>
</dbReference>
<dbReference type="PANTHER" id="PTHR43876">
    <property type="entry name" value="UBIQUINONE BIOSYNTHESIS MONOOXYGENASE COQ6, MITOCHONDRIAL"/>
    <property type="match status" value="1"/>
</dbReference>
<dbReference type="AlphaFoldDB" id="A0A356LEE1"/>
<comment type="pathway">
    <text evidence="2">Cofactor biosynthesis; ubiquinone biosynthesis.</text>
</comment>
<keyword evidence="4" id="KW-0285">Flavoprotein</keyword>
<dbReference type="Gene3D" id="3.50.50.60">
    <property type="entry name" value="FAD/NAD(P)-binding domain"/>
    <property type="match status" value="2"/>
</dbReference>
<gene>
    <name evidence="9" type="ORF">DD666_07960</name>
</gene>
<evidence type="ECO:0000313" key="9">
    <source>
        <dbReference type="EMBL" id="HBP29336.1"/>
    </source>
</evidence>
<dbReference type="PRINTS" id="PR00420">
    <property type="entry name" value="RNGMNOXGNASE"/>
</dbReference>
<dbReference type="InterPro" id="IPR036188">
    <property type="entry name" value="FAD/NAD-bd_sf"/>
</dbReference>
<dbReference type="Pfam" id="PF01494">
    <property type="entry name" value="FAD_binding_3"/>
    <property type="match status" value="1"/>
</dbReference>
<dbReference type="GO" id="GO:0004497">
    <property type="term" value="F:monooxygenase activity"/>
    <property type="evidence" value="ECO:0007669"/>
    <property type="project" value="UniProtKB-KW"/>
</dbReference>
<organism evidence="9 10">
    <name type="scientific">Advenella kashmirensis</name>
    <dbReference type="NCBI Taxonomy" id="310575"/>
    <lineage>
        <taxon>Bacteria</taxon>
        <taxon>Pseudomonadati</taxon>
        <taxon>Pseudomonadota</taxon>
        <taxon>Betaproteobacteria</taxon>
        <taxon>Burkholderiales</taxon>
        <taxon>Alcaligenaceae</taxon>
    </lineage>
</organism>
<keyword evidence="7" id="KW-0503">Monooxygenase</keyword>
<comment type="cofactor">
    <cofactor evidence="1">
        <name>FAD</name>
        <dbReference type="ChEBI" id="CHEBI:57692"/>
    </cofactor>
</comment>
<dbReference type="GO" id="GO:0006744">
    <property type="term" value="P:ubiquinone biosynthetic process"/>
    <property type="evidence" value="ECO:0007669"/>
    <property type="project" value="UniProtKB-UniPathway"/>
</dbReference>
<dbReference type="InterPro" id="IPR051205">
    <property type="entry name" value="UbiH/COQ6_monooxygenase"/>
</dbReference>
<accession>A0A356LEE1</accession>
<dbReference type="EMBL" id="DOEK01000019">
    <property type="protein sequence ID" value="HBP29336.1"/>
    <property type="molecule type" value="Genomic_DNA"/>
</dbReference>
<keyword evidence="6" id="KW-0560">Oxidoreductase</keyword>
<evidence type="ECO:0000256" key="5">
    <source>
        <dbReference type="ARBA" id="ARBA00022827"/>
    </source>
</evidence>
<keyword evidence="5" id="KW-0274">FAD</keyword>
<evidence type="ECO:0000256" key="6">
    <source>
        <dbReference type="ARBA" id="ARBA00023002"/>
    </source>
</evidence>
<dbReference type="GO" id="GO:0016705">
    <property type="term" value="F:oxidoreductase activity, acting on paired donors, with incorporation or reduction of molecular oxygen"/>
    <property type="evidence" value="ECO:0007669"/>
    <property type="project" value="InterPro"/>
</dbReference>
<dbReference type="InterPro" id="IPR010971">
    <property type="entry name" value="UbiH/COQ6"/>
</dbReference>
<dbReference type="NCBIfam" id="TIGR01988">
    <property type="entry name" value="Ubi-OHases"/>
    <property type="match status" value="1"/>
</dbReference>
<evidence type="ECO:0000256" key="4">
    <source>
        <dbReference type="ARBA" id="ARBA00022630"/>
    </source>
</evidence>
<dbReference type="PANTHER" id="PTHR43876:SF7">
    <property type="entry name" value="UBIQUINONE BIOSYNTHESIS MONOOXYGENASE COQ6, MITOCHONDRIAL"/>
    <property type="match status" value="1"/>
</dbReference>
<sequence>MKHDVIVCGAGIAGMGSALALTRAGVNVALLAPKRAPAPMPGEQYHPRVYAISEASQALLASLGIWDAMPQERITPVDAMQVNGDRDGQVVLDAWQAAKSHLAWIVESGEIERALFQALTIYGVPWIDDTMQTWQPGLVTTAGGMTLQAQLFIGADGARSPLRSAAAMAHQKKDYGDQGLVTHLTCEKPHMNTAYQWFCNHHVLAFLPMPDTSEGHQVSLVWSVDDATAYQFLHMDEATLGRALPEALNEVAQGCLGTLRMRARLHGFPLTLEKAQMAAPGVALVGDAAHRVHPLAGQGLNLGLGDVKALAQVLNEKEAFRSYGDLRVLERYARTRAADVMAMRVATDGLYQLFSRDLPALPFLRNAGMNLVQQLPWVKRQLIAGASGL</sequence>
<evidence type="ECO:0000256" key="3">
    <source>
        <dbReference type="ARBA" id="ARBA00005349"/>
    </source>
</evidence>
<keyword evidence="9" id="KW-0830">Ubiquinone</keyword>
<dbReference type="Proteomes" id="UP000264036">
    <property type="component" value="Unassembled WGS sequence"/>
</dbReference>
<comment type="caution">
    <text evidence="9">The sequence shown here is derived from an EMBL/GenBank/DDBJ whole genome shotgun (WGS) entry which is preliminary data.</text>
</comment>
<evidence type="ECO:0000256" key="2">
    <source>
        <dbReference type="ARBA" id="ARBA00004749"/>
    </source>
</evidence>
<dbReference type="PROSITE" id="PS01304">
    <property type="entry name" value="UBIH"/>
    <property type="match status" value="1"/>
</dbReference>
<proteinExistence type="inferred from homology"/>
<protein>
    <submittedName>
        <fullName evidence="9">Ubiquinone biosynthesis protein UbiH</fullName>
    </submittedName>
</protein>
<dbReference type="UniPathway" id="UPA00232"/>
<comment type="similarity">
    <text evidence="3">Belongs to the UbiH/COQ6 family.</text>
</comment>
<evidence type="ECO:0000256" key="7">
    <source>
        <dbReference type="ARBA" id="ARBA00023033"/>
    </source>
</evidence>
<evidence type="ECO:0000256" key="1">
    <source>
        <dbReference type="ARBA" id="ARBA00001974"/>
    </source>
</evidence>
<dbReference type="InterPro" id="IPR002938">
    <property type="entry name" value="FAD-bd"/>
</dbReference>
<reference evidence="9 10" key="1">
    <citation type="journal article" date="2018" name="Nat. Biotechnol.">
        <title>A standardized bacterial taxonomy based on genome phylogeny substantially revises the tree of life.</title>
        <authorList>
            <person name="Parks D.H."/>
            <person name="Chuvochina M."/>
            <person name="Waite D.W."/>
            <person name="Rinke C."/>
            <person name="Skarshewski A."/>
            <person name="Chaumeil P.A."/>
            <person name="Hugenholtz P."/>
        </authorList>
    </citation>
    <scope>NUCLEOTIDE SEQUENCE [LARGE SCALE GENOMIC DNA]</scope>
    <source>
        <strain evidence="9">UBA10707</strain>
    </source>
</reference>